<keyword evidence="5" id="KW-0811">Translocation</keyword>
<keyword evidence="3" id="KW-0509">mRNA transport</keyword>
<dbReference type="EMBL" id="CAJOBA010000137">
    <property type="protein sequence ID" value="CAF3507479.1"/>
    <property type="molecule type" value="Genomic_DNA"/>
</dbReference>
<evidence type="ECO:0000313" key="10">
    <source>
        <dbReference type="EMBL" id="CAF3507479.1"/>
    </source>
</evidence>
<evidence type="ECO:0000313" key="8">
    <source>
        <dbReference type="EMBL" id="CAF0731825.1"/>
    </source>
</evidence>
<dbReference type="GO" id="GO:0000055">
    <property type="term" value="P:ribosomal large subunit export from nucleus"/>
    <property type="evidence" value="ECO:0007669"/>
    <property type="project" value="InterPro"/>
</dbReference>
<evidence type="ECO:0000256" key="4">
    <source>
        <dbReference type="ARBA" id="ARBA00022927"/>
    </source>
</evidence>
<dbReference type="GO" id="GO:0006406">
    <property type="term" value="P:mRNA export from nucleus"/>
    <property type="evidence" value="ECO:0007669"/>
    <property type="project" value="TreeGrafter"/>
</dbReference>
<dbReference type="GO" id="GO:0006606">
    <property type="term" value="P:protein import into nucleus"/>
    <property type="evidence" value="ECO:0007669"/>
    <property type="project" value="TreeGrafter"/>
</dbReference>
<evidence type="ECO:0000256" key="6">
    <source>
        <dbReference type="ARBA" id="ARBA00023132"/>
    </source>
</evidence>
<sequence>MCTLRAVCEEKDVSVKPATKLIIILRSFRNKMFSFLPTTVESYASPSASAKVSPLFQSSTNSFFSTKPPPTNVSVSVNPSQTSTASDFRQPTFVSESTTMISTSLPHSIRLLLSIPNVSVYTFGETYLIGYCHSEHCLYVYQWNKLFSSKTMPDKITTEQCQRLHLSSSPAWSIQRLLLNKNETILTMLAEKVAYIIHLPPYLAIEKDENKISKSPENPSHSSVTDLFCPIIRLSPPTESSLMYLIDFIWLPSPFDQYFLVAYSNSLCLLYKLSKCNKRYDLCQTHSIASTPKAKKISLKSLTDIVKLDYGQPKYSQENQQIYLPIFAIKTDGDIYCLYLCQQDIKNNSQPSSFIGPLRIYPTSYDNYGCRTTTMTCLKSSSGPTCLVYIRDESILNQSLVLLDQLLNKSIQQEDQQQHHETILYTIDSIILPESSASSQMLIIHDPLSDKRYYVADKSNIYSVDVEWLDDVKQMRSSSNFYEQKQMLSSKVDHLMTTTLTSEENKKTAITKKDKRDEKIKFMGLTQTENNGQWLCIITENDYENDKHIVLLRPNSAYLPSNVDRSYSCVIDKPNQHSTSTSVQTNDDFVQHIRSLLLSRDQNVPHLRLTNSQNAQLPISDVDFEKNLQKFISIFTNNYLSKQLRVQKELENKQRYLVDLKQKQLIASQELETKFNNIKHQSDNILETYSQERQRRKNMEQNLNDILSVIENTTPVLSEQELLMKEQLEKYHIQLKHLKTRTELVDDFIHGEQFDDKSLKQVQEFVQCYQQKIELIKQQLDEL</sequence>
<evidence type="ECO:0000256" key="7">
    <source>
        <dbReference type="ARBA" id="ARBA00023242"/>
    </source>
</evidence>
<dbReference type="Proteomes" id="UP000682733">
    <property type="component" value="Unassembled WGS sequence"/>
</dbReference>
<evidence type="ECO:0000256" key="1">
    <source>
        <dbReference type="ARBA" id="ARBA00004567"/>
    </source>
</evidence>
<evidence type="ECO:0000313" key="12">
    <source>
        <dbReference type="Proteomes" id="UP000663829"/>
    </source>
</evidence>
<dbReference type="Proteomes" id="UP000681722">
    <property type="component" value="Unassembled WGS sequence"/>
</dbReference>
<evidence type="ECO:0000256" key="2">
    <source>
        <dbReference type="ARBA" id="ARBA00022448"/>
    </source>
</evidence>
<organism evidence="9 12">
    <name type="scientific">Didymodactylos carnosus</name>
    <dbReference type="NCBI Taxonomy" id="1234261"/>
    <lineage>
        <taxon>Eukaryota</taxon>
        <taxon>Metazoa</taxon>
        <taxon>Spiralia</taxon>
        <taxon>Gnathifera</taxon>
        <taxon>Rotifera</taxon>
        <taxon>Eurotatoria</taxon>
        <taxon>Bdelloidea</taxon>
        <taxon>Philodinida</taxon>
        <taxon>Philodinidae</taxon>
        <taxon>Didymodactylos</taxon>
    </lineage>
</organism>
<keyword evidence="12" id="KW-1185">Reference proteome</keyword>
<dbReference type="Proteomes" id="UP000663829">
    <property type="component" value="Unassembled WGS sequence"/>
</dbReference>
<dbReference type="EMBL" id="CAJNOQ010000058">
    <property type="protein sequence ID" value="CAF0748772.1"/>
    <property type="molecule type" value="Genomic_DNA"/>
</dbReference>
<dbReference type="PANTHER" id="PTHR13257">
    <property type="entry name" value="NUCLEOPORIN NUP84-RELATED"/>
    <property type="match status" value="1"/>
</dbReference>
<comment type="caution">
    <text evidence="9">The sequence shown here is derived from an EMBL/GenBank/DDBJ whole genome shotgun (WGS) entry which is preliminary data.</text>
</comment>
<reference evidence="9" key="1">
    <citation type="submission" date="2021-02" db="EMBL/GenBank/DDBJ databases">
        <authorList>
            <person name="Nowell W R."/>
        </authorList>
    </citation>
    <scope>NUCLEOTIDE SEQUENCE</scope>
</reference>
<keyword evidence="6" id="KW-0906">Nuclear pore complex</keyword>
<dbReference type="GO" id="GO:0017056">
    <property type="term" value="F:structural constituent of nuclear pore"/>
    <property type="evidence" value="ECO:0007669"/>
    <property type="project" value="InterPro"/>
</dbReference>
<evidence type="ECO:0000256" key="3">
    <source>
        <dbReference type="ARBA" id="ARBA00022816"/>
    </source>
</evidence>
<evidence type="ECO:0000313" key="11">
    <source>
        <dbReference type="EMBL" id="CAF3527991.1"/>
    </source>
</evidence>
<dbReference type="EMBL" id="CAJNOK010000137">
    <property type="protein sequence ID" value="CAF0731825.1"/>
    <property type="molecule type" value="Genomic_DNA"/>
</dbReference>
<dbReference type="GO" id="GO:0005643">
    <property type="term" value="C:nuclear pore"/>
    <property type="evidence" value="ECO:0007669"/>
    <property type="project" value="UniProtKB-SubCell"/>
</dbReference>
<keyword evidence="4" id="KW-0653">Protein transport</keyword>
<name>A0A813PDB2_9BILA</name>
<evidence type="ECO:0000256" key="5">
    <source>
        <dbReference type="ARBA" id="ARBA00023010"/>
    </source>
</evidence>
<gene>
    <name evidence="9" type="ORF">GPM918_LOCUS701</name>
    <name evidence="8" type="ORF">OVA965_LOCUS861</name>
    <name evidence="11" type="ORF">SRO942_LOCUS702</name>
    <name evidence="10" type="ORF">TMI583_LOCUS862</name>
</gene>
<dbReference type="AlphaFoldDB" id="A0A813PDB2"/>
<keyword evidence="2" id="KW-0813">Transport</keyword>
<dbReference type="PANTHER" id="PTHR13257:SF0">
    <property type="entry name" value="NUCLEAR PORE COMPLEX PROTEIN NUP88"/>
    <property type="match status" value="1"/>
</dbReference>
<dbReference type="InterPro" id="IPR019321">
    <property type="entry name" value="Nucleoporin_Nup88"/>
</dbReference>
<dbReference type="OrthoDB" id="341482at2759"/>
<dbReference type="EMBL" id="CAJOBC010000058">
    <property type="protein sequence ID" value="CAF3527991.1"/>
    <property type="molecule type" value="Genomic_DNA"/>
</dbReference>
<accession>A0A813PDB2</accession>
<protein>
    <recommendedName>
        <fullName evidence="13">Nucleoporin 88</fullName>
    </recommendedName>
</protein>
<comment type="subcellular location">
    <subcellularLocation>
        <location evidence="1">Nucleus</location>
        <location evidence="1">Nuclear pore complex</location>
    </subcellularLocation>
</comment>
<dbReference type="GO" id="GO:0000056">
    <property type="term" value="P:ribosomal small subunit export from nucleus"/>
    <property type="evidence" value="ECO:0007669"/>
    <property type="project" value="InterPro"/>
</dbReference>
<evidence type="ECO:0000313" key="9">
    <source>
        <dbReference type="EMBL" id="CAF0748772.1"/>
    </source>
</evidence>
<dbReference type="InterPro" id="IPR037700">
    <property type="entry name" value="NUP88/NUP82"/>
</dbReference>
<dbReference type="Proteomes" id="UP000677228">
    <property type="component" value="Unassembled WGS sequence"/>
</dbReference>
<keyword evidence="7" id="KW-0539">Nucleus</keyword>
<dbReference type="Pfam" id="PF10168">
    <property type="entry name" value="Nup88"/>
    <property type="match status" value="1"/>
</dbReference>
<evidence type="ECO:0008006" key="13">
    <source>
        <dbReference type="Google" id="ProtNLM"/>
    </source>
</evidence>
<proteinExistence type="predicted"/>